<feature type="region of interest" description="Disordered" evidence="1">
    <location>
        <begin position="72"/>
        <end position="97"/>
    </location>
</feature>
<gene>
    <name evidence="2" type="ORF">K460DRAFT_354050</name>
</gene>
<evidence type="ECO:0000313" key="2">
    <source>
        <dbReference type="EMBL" id="KAF1849169.1"/>
    </source>
</evidence>
<dbReference type="RefSeq" id="XP_040791732.1">
    <property type="nucleotide sequence ID" value="XM_040931758.1"/>
</dbReference>
<organism evidence="2 3">
    <name type="scientific">Cucurbitaria berberidis CBS 394.84</name>
    <dbReference type="NCBI Taxonomy" id="1168544"/>
    <lineage>
        <taxon>Eukaryota</taxon>
        <taxon>Fungi</taxon>
        <taxon>Dikarya</taxon>
        <taxon>Ascomycota</taxon>
        <taxon>Pezizomycotina</taxon>
        <taxon>Dothideomycetes</taxon>
        <taxon>Pleosporomycetidae</taxon>
        <taxon>Pleosporales</taxon>
        <taxon>Pleosporineae</taxon>
        <taxon>Cucurbitariaceae</taxon>
        <taxon>Cucurbitaria</taxon>
    </lineage>
</organism>
<comment type="caution">
    <text evidence="2">The sequence shown here is derived from an EMBL/GenBank/DDBJ whole genome shotgun (WGS) entry which is preliminary data.</text>
</comment>
<sequence>MTGQFAVSCLISGRRGCPHNVVPIYAIPILFCVRATPRVSLFLQCSQSSTAPPGRNLGHRLDFEPPSIGLSRVEQTTSGERIGGQQRDENEQDNKVTSVAHVQASRIAIEADL</sequence>
<dbReference type="AlphaFoldDB" id="A0A9P4LCH4"/>
<proteinExistence type="predicted"/>
<name>A0A9P4LCH4_9PLEO</name>
<dbReference type="Proteomes" id="UP000800039">
    <property type="component" value="Unassembled WGS sequence"/>
</dbReference>
<dbReference type="GeneID" id="63849010"/>
<accession>A0A9P4LCH4</accession>
<reference evidence="2" key="1">
    <citation type="submission" date="2020-01" db="EMBL/GenBank/DDBJ databases">
        <authorList>
            <consortium name="DOE Joint Genome Institute"/>
            <person name="Haridas S."/>
            <person name="Albert R."/>
            <person name="Binder M."/>
            <person name="Bloem J."/>
            <person name="Labutti K."/>
            <person name="Salamov A."/>
            <person name="Andreopoulos B."/>
            <person name="Baker S.E."/>
            <person name="Barry K."/>
            <person name="Bills G."/>
            <person name="Bluhm B.H."/>
            <person name="Cannon C."/>
            <person name="Castanera R."/>
            <person name="Culley D.E."/>
            <person name="Daum C."/>
            <person name="Ezra D."/>
            <person name="Gonzalez J.B."/>
            <person name="Henrissat B."/>
            <person name="Kuo A."/>
            <person name="Liang C."/>
            <person name="Lipzen A."/>
            <person name="Lutzoni F."/>
            <person name="Magnuson J."/>
            <person name="Mondo S."/>
            <person name="Nolan M."/>
            <person name="Ohm R."/>
            <person name="Pangilinan J."/>
            <person name="Park H.-J."/>
            <person name="Ramirez L."/>
            <person name="Alfaro M."/>
            <person name="Sun H."/>
            <person name="Tritt A."/>
            <person name="Yoshinaga Y."/>
            <person name="Zwiers L.-H."/>
            <person name="Turgeon B.G."/>
            <person name="Goodwin S.B."/>
            <person name="Spatafora J.W."/>
            <person name="Crous P.W."/>
            <person name="Grigoriev I.V."/>
        </authorList>
    </citation>
    <scope>NUCLEOTIDE SEQUENCE</scope>
    <source>
        <strain evidence="2">CBS 394.84</strain>
    </source>
</reference>
<evidence type="ECO:0000313" key="3">
    <source>
        <dbReference type="Proteomes" id="UP000800039"/>
    </source>
</evidence>
<evidence type="ECO:0000256" key="1">
    <source>
        <dbReference type="SAM" id="MobiDB-lite"/>
    </source>
</evidence>
<keyword evidence="3" id="KW-1185">Reference proteome</keyword>
<dbReference type="EMBL" id="ML976615">
    <property type="protein sequence ID" value="KAF1849169.1"/>
    <property type="molecule type" value="Genomic_DNA"/>
</dbReference>
<protein>
    <submittedName>
        <fullName evidence="2">Uncharacterized protein</fullName>
    </submittedName>
</protein>